<keyword evidence="2" id="KW-1185">Reference proteome</keyword>
<evidence type="ECO:0000313" key="1">
    <source>
        <dbReference type="EMBL" id="NYT37371.1"/>
    </source>
</evidence>
<dbReference type="AlphaFoldDB" id="A0A853FFU9"/>
<dbReference type="EMBL" id="JACCEW010000003">
    <property type="protein sequence ID" value="NYT37371.1"/>
    <property type="molecule type" value="Genomic_DNA"/>
</dbReference>
<comment type="caution">
    <text evidence="1">The sequence shown here is derived from an EMBL/GenBank/DDBJ whole genome shotgun (WGS) entry which is preliminary data.</text>
</comment>
<dbReference type="RefSeq" id="WP_129969485.1">
    <property type="nucleotide sequence ID" value="NZ_JACCEW010000003.1"/>
</dbReference>
<accession>A0A853FFU9</accession>
<organism evidence="1 2">
    <name type="scientific">Allopusillimonas soli</name>
    <dbReference type="NCBI Taxonomy" id="659016"/>
    <lineage>
        <taxon>Bacteria</taxon>
        <taxon>Pseudomonadati</taxon>
        <taxon>Pseudomonadota</taxon>
        <taxon>Betaproteobacteria</taxon>
        <taxon>Burkholderiales</taxon>
        <taxon>Alcaligenaceae</taxon>
        <taxon>Allopusillimonas</taxon>
    </lineage>
</organism>
<dbReference type="Proteomes" id="UP000580517">
    <property type="component" value="Unassembled WGS sequence"/>
</dbReference>
<proteinExistence type="predicted"/>
<evidence type="ECO:0000313" key="2">
    <source>
        <dbReference type="Proteomes" id="UP000580517"/>
    </source>
</evidence>
<name>A0A853FFU9_9BURK</name>
<reference evidence="1 2" key="1">
    <citation type="submission" date="2020-07" db="EMBL/GenBank/DDBJ databases">
        <title>Taxonomic revisions and descriptions of new bacterial species based on genomic comparisons in the high-G+C-content subgroup of the family Alcaligenaceae.</title>
        <authorList>
            <person name="Szabo A."/>
            <person name="Felfoldi T."/>
        </authorList>
    </citation>
    <scope>NUCLEOTIDE SEQUENCE [LARGE SCALE GENOMIC DNA]</scope>
    <source>
        <strain evidence="1 2">DSM 25264</strain>
    </source>
</reference>
<protein>
    <submittedName>
        <fullName evidence="1">Uncharacterized protein</fullName>
    </submittedName>
</protein>
<dbReference type="OrthoDB" id="8654778at2"/>
<gene>
    <name evidence="1" type="ORF">H0A68_10845</name>
</gene>
<sequence length="79" mass="8714">MHLFSSATARIADMLARDDSRVTLQTVSAVLVAHGAMHLLPFDTTTWAMFSALFVVQANHNCSPFIALLRCFNPQLSHV</sequence>